<dbReference type="InterPro" id="IPR027417">
    <property type="entry name" value="P-loop_NTPase"/>
</dbReference>
<evidence type="ECO:0000313" key="6">
    <source>
        <dbReference type="EMBL" id="CAF1309597.1"/>
    </source>
</evidence>
<dbReference type="PANTHER" id="PTHR32046:SF11">
    <property type="entry name" value="IMMUNE-ASSOCIATED NUCLEOTIDE-BINDING PROTEIN 10-LIKE"/>
    <property type="match status" value="1"/>
</dbReference>
<proteinExistence type="inferred from homology"/>
<gene>
    <name evidence="6" type="ORF">EDS130_LOCUS31064</name>
    <name evidence="5" type="ORF">XAT740_LOCUS17585</name>
</gene>
<evidence type="ECO:0000313" key="7">
    <source>
        <dbReference type="Proteomes" id="UP000663828"/>
    </source>
</evidence>
<comment type="similarity">
    <text evidence="1">Belongs to the TRAFAC class TrmE-Era-EngA-EngB-Septin-like GTPase superfamily. AIG1/Toc34/Toc159-like paraseptin GTPase family. IAN subfamily.</text>
</comment>
<comment type="caution">
    <text evidence="6">The sequence shown here is derived from an EMBL/GenBank/DDBJ whole genome shotgun (WGS) entry which is preliminary data.</text>
</comment>
<dbReference type="AlphaFoldDB" id="A0A815ECN9"/>
<name>A0A815ECN9_ADIRI</name>
<dbReference type="SUPFAM" id="SSF52540">
    <property type="entry name" value="P-loop containing nucleoside triphosphate hydrolases"/>
    <property type="match status" value="2"/>
</dbReference>
<reference evidence="6" key="1">
    <citation type="submission" date="2021-02" db="EMBL/GenBank/DDBJ databases">
        <authorList>
            <person name="Nowell W R."/>
        </authorList>
    </citation>
    <scope>NUCLEOTIDE SEQUENCE</scope>
</reference>
<dbReference type="OrthoDB" id="8954335at2759"/>
<evidence type="ECO:0000313" key="8">
    <source>
        <dbReference type="Proteomes" id="UP000663852"/>
    </source>
</evidence>
<evidence type="ECO:0000313" key="5">
    <source>
        <dbReference type="EMBL" id="CAF1086159.1"/>
    </source>
</evidence>
<accession>A0A815ECN9</accession>
<dbReference type="GO" id="GO:0005525">
    <property type="term" value="F:GTP binding"/>
    <property type="evidence" value="ECO:0007669"/>
    <property type="project" value="InterPro"/>
</dbReference>
<dbReference type="Proteomes" id="UP000663828">
    <property type="component" value="Unassembled WGS sequence"/>
</dbReference>
<evidence type="ECO:0000256" key="2">
    <source>
        <dbReference type="ARBA" id="ARBA00022741"/>
    </source>
</evidence>
<dbReference type="InterPro" id="IPR006703">
    <property type="entry name" value="G_AIG1"/>
</dbReference>
<feature type="coiled-coil region" evidence="3">
    <location>
        <begin position="368"/>
        <end position="398"/>
    </location>
</feature>
<dbReference type="EMBL" id="CAJNOR010001151">
    <property type="protein sequence ID" value="CAF1086159.1"/>
    <property type="molecule type" value="Genomic_DNA"/>
</dbReference>
<evidence type="ECO:0000256" key="3">
    <source>
        <dbReference type="SAM" id="Coils"/>
    </source>
</evidence>
<dbReference type="Pfam" id="PF04548">
    <property type="entry name" value="AIG1"/>
    <property type="match status" value="1"/>
</dbReference>
<dbReference type="CDD" id="cd00882">
    <property type="entry name" value="Ras_like_GTPase"/>
    <property type="match status" value="1"/>
</dbReference>
<organism evidence="6 8">
    <name type="scientific">Adineta ricciae</name>
    <name type="common">Rotifer</name>
    <dbReference type="NCBI Taxonomy" id="249248"/>
    <lineage>
        <taxon>Eukaryota</taxon>
        <taxon>Metazoa</taxon>
        <taxon>Spiralia</taxon>
        <taxon>Gnathifera</taxon>
        <taxon>Rotifera</taxon>
        <taxon>Eurotatoria</taxon>
        <taxon>Bdelloidea</taxon>
        <taxon>Adinetida</taxon>
        <taxon>Adinetidae</taxon>
        <taxon>Adineta</taxon>
    </lineage>
</organism>
<evidence type="ECO:0000256" key="1">
    <source>
        <dbReference type="ARBA" id="ARBA00008535"/>
    </source>
</evidence>
<dbReference type="EMBL" id="CAJNOJ010000223">
    <property type="protein sequence ID" value="CAF1309597.1"/>
    <property type="molecule type" value="Genomic_DNA"/>
</dbReference>
<dbReference type="Gene3D" id="3.40.50.300">
    <property type="entry name" value="P-loop containing nucleotide triphosphate hydrolases"/>
    <property type="match status" value="1"/>
</dbReference>
<sequence length="1021" mass="117994">MGAANSRTEPISQRSGKYLSNSQVFPLDQGIQRLAIDPSGAIGSLYDATKDQLLSGLPLYISRRLISLRNEVNPVVVTSGRLKARDLLEMIGIDKELYLSMYLNLTKSKGASLLQNYPFTNNEYTRYFFFHQKTKHSYLAANQFVENAKDNPNILSANMDATHVITEIQYGIHVVVFLQLAPDNVTALDELLERIQAQLVRNTFSVKTNEKPLYEQFTDVKVFSNIPEIVNLTKLQDICQKIHQIRTNVYQYPPMKYTLRPIRTLCPWFSTEKGVFVPLSKGLINETELYFYELSTIRKELHMSLPSAKEQSILTYFKQAYEDLQQRQMKINQSYPTKMNRLRATLLAIRCGTIKQNQMQDSLVDHEAKALLRDCRNIIEQRENLVEKVQLVNELKQRNIEYWNVKELALSESENLDLIEEELMRKRPGKRIFCFDDDLKREYLGEWNKHLDNLFNGEKTSNLVFADFSFCSIQPSKLKIISLNETIGPRKSLWEDSSGKSSARKRFRLDPTNVSTNKHVNILLLGEVGVGKSTFVNALINYLKFESFEKACADKPVTAIPVSFPLAVGDQFEEHVVELGGVDANEDHRNPGQSVTRQCKSYVIPISAQLNIRLIDTPGMGDARGLNQDDLMMQHILSCINNYQYINAICIVLKPNESRLNVIYRSYFTQLMSFFGEKIRNNIVFCFTHTRATFFAPGGTAPLLKRMLHSNGMKNIVLKKSNTFCFDNEAFRYLIARENGLQFDVYQKEEYLRSWETSVKETSHLLQYICKDLKPCERQSWQSIENAQWQINKLIRPTLEAIRNNIRNVLLVDKAQSKTFIRLHPSAVQRNVHLCLHCPSVPVLCQDFWVVPDDPHVVLDQCSRCQCSAAQHLKVNYVLKYETTTDKRIQSISDMKTNVSLLQQWTIGLVDFFRYLSRIPKENDPLLANLNRIMEEEKSIISQKQQQQTTPNLFLYEELKTFRKEYEKFWALSTSARKPMNLTDVYKLIKNLSKDGVISEQLDAIKQTQQLYMQEREILVS</sequence>
<dbReference type="Proteomes" id="UP000663852">
    <property type="component" value="Unassembled WGS sequence"/>
</dbReference>
<keyword evidence="2" id="KW-0547">Nucleotide-binding</keyword>
<evidence type="ECO:0000259" key="4">
    <source>
        <dbReference type="Pfam" id="PF04548"/>
    </source>
</evidence>
<feature type="domain" description="AIG1-type G" evidence="4">
    <location>
        <begin position="592"/>
        <end position="691"/>
    </location>
</feature>
<keyword evidence="3" id="KW-0175">Coiled coil</keyword>
<keyword evidence="7" id="KW-1185">Reference proteome</keyword>
<protein>
    <recommendedName>
        <fullName evidence="4">AIG1-type G domain-containing protein</fullName>
    </recommendedName>
</protein>
<dbReference type="PANTHER" id="PTHR32046">
    <property type="entry name" value="G DOMAIN-CONTAINING PROTEIN"/>
    <property type="match status" value="1"/>
</dbReference>